<dbReference type="Pfam" id="PF12822">
    <property type="entry name" value="ECF_trnsprt"/>
    <property type="match status" value="1"/>
</dbReference>
<gene>
    <name evidence="2" type="ORF">HNQ80_003040</name>
</gene>
<evidence type="ECO:0000313" key="2">
    <source>
        <dbReference type="EMBL" id="MBB6216935.1"/>
    </source>
</evidence>
<dbReference type="GO" id="GO:0022857">
    <property type="term" value="F:transmembrane transporter activity"/>
    <property type="evidence" value="ECO:0007669"/>
    <property type="project" value="InterPro"/>
</dbReference>
<keyword evidence="1" id="KW-0812">Transmembrane</keyword>
<reference evidence="2 3" key="1">
    <citation type="submission" date="2020-08" db="EMBL/GenBank/DDBJ databases">
        <title>Genomic Encyclopedia of Type Strains, Phase IV (KMG-IV): sequencing the most valuable type-strain genomes for metagenomic binning, comparative biology and taxonomic classification.</title>
        <authorList>
            <person name="Goeker M."/>
        </authorList>
    </citation>
    <scope>NUCLEOTIDE SEQUENCE [LARGE SCALE GENOMIC DNA]</scope>
    <source>
        <strain evidence="2 3">DSM 103526</strain>
    </source>
</reference>
<dbReference type="Proteomes" id="UP000579281">
    <property type="component" value="Unassembled WGS sequence"/>
</dbReference>
<comment type="caution">
    <text evidence="2">The sequence shown here is derived from an EMBL/GenBank/DDBJ whole genome shotgun (WGS) entry which is preliminary data.</text>
</comment>
<dbReference type="InterPro" id="IPR030949">
    <property type="entry name" value="ECF_S_folate_fam"/>
</dbReference>
<keyword evidence="1" id="KW-0472">Membrane</keyword>
<evidence type="ECO:0000256" key="1">
    <source>
        <dbReference type="SAM" id="Phobius"/>
    </source>
</evidence>
<accession>A0A841L3L7</accession>
<feature type="transmembrane region" description="Helical" evidence="1">
    <location>
        <begin position="105"/>
        <end position="124"/>
    </location>
</feature>
<evidence type="ECO:0000313" key="3">
    <source>
        <dbReference type="Proteomes" id="UP000579281"/>
    </source>
</evidence>
<keyword evidence="1" id="KW-1133">Transmembrane helix</keyword>
<dbReference type="InterPro" id="IPR024529">
    <property type="entry name" value="ECF_trnsprt_substrate-spec"/>
</dbReference>
<feature type="transmembrane region" description="Helical" evidence="1">
    <location>
        <begin position="76"/>
        <end position="98"/>
    </location>
</feature>
<dbReference type="RefSeq" id="WP_184311449.1">
    <property type="nucleotide sequence ID" value="NZ_JACHEN010000018.1"/>
</dbReference>
<name>A0A841L3L7_9FIRM</name>
<keyword evidence="3" id="KW-1185">Reference proteome</keyword>
<feature type="transmembrane region" description="Helical" evidence="1">
    <location>
        <begin position="6"/>
        <end position="33"/>
    </location>
</feature>
<dbReference type="AlphaFoldDB" id="A0A841L3L7"/>
<feature type="transmembrane region" description="Helical" evidence="1">
    <location>
        <begin position="45"/>
        <end position="70"/>
    </location>
</feature>
<dbReference type="EMBL" id="JACHEN010000018">
    <property type="protein sequence ID" value="MBB6216935.1"/>
    <property type="molecule type" value="Genomic_DNA"/>
</dbReference>
<protein>
    <submittedName>
        <fullName evidence="2">ECF transporter S component (Folate family)</fullName>
    </submittedName>
</protein>
<dbReference type="Gene3D" id="1.10.1760.20">
    <property type="match status" value="1"/>
</dbReference>
<organism evidence="2 3">
    <name type="scientific">Anaerosolibacter carboniphilus</name>
    <dbReference type="NCBI Taxonomy" id="1417629"/>
    <lineage>
        <taxon>Bacteria</taxon>
        <taxon>Bacillati</taxon>
        <taxon>Bacillota</taxon>
        <taxon>Clostridia</taxon>
        <taxon>Peptostreptococcales</taxon>
        <taxon>Thermotaleaceae</taxon>
        <taxon>Anaerosolibacter</taxon>
    </lineage>
</organism>
<proteinExistence type="predicted"/>
<dbReference type="NCBIfam" id="TIGR04518">
    <property type="entry name" value="ECF_S_folT_fam"/>
    <property type="match status" value="1"/>
</dbReference>
<sequence>MKTRNLIVISLLAALSIVLTRFLSFMLPVAGILGIRISFGDIPIMLAGLLFGPIAGALTGIVADVIGAVFLSPYGFFPGFTLTAALVGAIPPIIIRLMSKKDIKFIHLFLVILVTDIITSLGLNTLWLTMMNGKAFMVLLPPRIVARAVLIVPNTMLTFALYKVTKKLVK</sequence>